<organism evidence="2 3">
    <name type="scientific">Arthrobacter cupressi</name>
    <dbReference type="NCBI Taxonomy" id="1045773"/>
    <lineage>
        <taxon>Bacteria</taxon>
        <taxon>Bacillati</taxon>
        <taxon>Actinomycetota</taxon>
        <taxon>Actinomycetes</taxon>
        <taxon>Micrococcales</taxon>
        <taxon>Micrococcaceae</taxon>
        <taxon>Arthrobacter</taxon>
    </lineage>
</organism>
<reference evidence="3" key="1">
    <citation type="submission" date="2016-10" db="EMBL/GenBank/DDBJ databases">
        <authorList>
            <person name="Varghese N."/>
            <person name="Submissions S."/>
        </authorList>
    </citation>
    <scope>NUCLEOTIDE SEQUENCE [LARGE SCALE GENOMIC DNA]</scope>
    <source>
        <strain evidence="3">CGMCC 1.10783</strain>
    </source>
</reference>
<dbReference type="EMBL" id="FNEI01000016">
    <property type="protein sequence ID" value="SDJ75124.1"/>
    <property type="molecule type" value="Genomic_DNA"/>
</dbReference>
<dbReference type="InterPro" id="IPR050490">
    <property type="entry name" value="Bact_solute-bd_prot1"/>
</dbReference>
<gene>
    <name evidence="2" type="ORF">SAMN05216555_11615</name>
</gene>
<dbReference type="Gene3D" id="3.40.190.10">
    <property type="entry name" value="Periplasmic binding protein-like II"/>
    <property type="match status" value="2"/>
</dbReference>
<feature type="signal peptide" evidence="1">
    <location>
        <begin position="1"/>
        <end position="39"/>
    </location>
</feature>
<dbReference type="STRING" id="1045773.SAMN05216555_11615"/>
<dbReference type="Pfam" id="PF01547">
    <property type="entry name" value="SBP_bac_1"/>
    <property type="match status" value="1"/>
</dbReference>
<evidence type="ECO:0000256" key="1">
    <source>
        <dbReference type="SAM" id="SignalP"/>
    </source>
</evidence>
<accession>A0A1G8WA28</accession>
<feature type="chain" id="PRO_5038916465" evidence="1">
    <location>
        <begin position="40"/>
        <end position="465"/>
    </location>
</feature>
<dbReference type="PANTHER" id="PTHR43649">
    <property type="entry name" value="ARABINOSE-BINDING PROTEIN-RELATED"/>
    <property type="match status" value="1"/>
</dbReference>
<dbReference type="PANTHER" id="PTHR43649:SF14">
    <property type="entry name" value="BLR3389 PROTEIN"/>
    <property type="match status" value="1"/>
</dbReference>
<dbReference type="RefSeq" id="WP_084111297.1">
    <property type="nucleotide sequence ID" value="NZ_FNEI01000016.1"/>
</dbReference>
<dbReference type="SUPFAM" id="SSF53850">
    <property type="entry name" value="Periplasmic binding protein-like II"/>
    <property type="match status" value="1"/>
</dbReference>
<keyword evidence="1" id="KW-0732">Signal</keyword>
<evidence type="ECO:0000313" key="2">
    <source>
        <dbReference type="EMBL" id="SDJ75124.1"/>
    </source>
</evidence>
<dbReference type="Proteomes" id="UP000182130">
    <property type="component" value="Unassembled WGS sequence"/>
</dbReference>
<protein>
    <submittedName>
        <fullName evidence="2">Multiple sugar transport system substrate-binding protein</fullName>
    </submittedName>
</protein>
<proteinExistence type="predicted"/>
<keyword evidence="2" id="KW-0813">Transport</keyword>
<dbReference type="InterPro" id="IPR006059">
    <property type="entry name" value="SBP"/>
</dbReference>
<dbReference type="AlphaFoldDB" id="A0A1G8WA28"/>
<keyword evidence="2" id="KW-0762">Sugar transport</keyword>
<name>A0A1G8WA28_9MICC</name>
<evidence type="ECO:0000313" key="3">
    <source>
        <dbReference type="Proteomes" id="UP000182130"/>
    </source>
</evidence>
<sequence>MPRQAQPGQAQPKRAATTRALTGLLAAAALLLLPACSPAAPQGTEAKTLKVAYQKTDSFTALDDVLTAAKAEFEAANSGVTVELQPIQANDDDYGTKLALSHRSAGTAPDVFYEDTFKVRSDVDAGYLLKLDEHLASWPDWANFTEAAKAAGRADDGGIYAVPLGTDTRAIWYNKTVLQKAGIAVPWQPKTWDDILAAARKMKAADPSVVPFNMYAGKATGEGTVMQGFYQLLYGTGSTLYDEQEKKWVVGSRGFTDSLRFLKTLYDEKLAVTPAEALDANVWKKVFGEWLPKGKMGATVEGSYTPSFWQKGGAYEWPGYAKDMGVAMFPTQHGQAPGGVSMSGGWTLAVGAKTKNPDLAFKFLSTALNRKNALAYDVDNSQIAVRSDVAADPAYQAANPFVKDVSELVEVTHFRPATADYPRISSAVQEATEAVITGKQGPAEAAAAYDAAVRKLVGEDKVIQK</sequence>
<dbReference type="OrthoDB" id="3495561at2"/>
<keyword evidence="3" id="KW-1185">Reference proteome</keyword>